<comment type="caution">
    <text evidence="2">The sequence shown here is derived from an EMBL/GenBank/DDBJ whole genome shotgun (WGS) entry which is preliminary data.</text>
</comment>
<proteinExistence type="predicted"/>
<evidence type="ECO:0000313" key="3">
    <source>
        <dbReference type="Proteomes" id="UP001159042"/>
    </source>
</evidence>
<organism evidence="2 3">
    <name type="scientific">Exocentrus adspersus</name>
    <dbReference type="NCBI Taxonomy" id="1586481"/>
    <lineage>
        <taxon>Eukaryota</taxon>
        <taxon>Metazoa</taxon>
        <taxon>Ecdysozoa</taxon>
        <taxon>Arthropoda</taxon>
        <taxon>Hexapoda</taxon>
        <taxon>Insecta</taxon>
        <taxon>Pterygota</taxon>
        <taxon>Neoptera</taxon>
        <taxon>Endopterygota</taxon>
        <taxon>Coleoptera</taxon>
        <taxon>Polyphaga</taxon>
        <taxon>Cucujiformia</taxon>
        <taxon>Chrysomeloidea</taxon>
        <taxon>Cerambycidae</taxon>
        <taxon>Lamiinae</taxon>
        <taxon>Acanthocinini</taxon>
        <taxon>Exocentrus</taxon>
    </lineage>
</organism>
<feature type="region of interest" description="Disordered" evidence="1">
    <location>
        <begin position="136"/>
        <end position="164"/>
    </location>
</feature>
<keyword evidence="3" id="KW-1185">Reference proteome</keyword>
<feature type="compositionally biased region" description="Basic and acidic residues" evidence="1">
    <location>
        <begin position="153"/>
        <end position="164"/>
    </location>
</feature>
<dbReference type="EMBL" id="JANEYG010000185">
    <property type="protein sequence ID" value="KAJ8911499.1"/>
    <property type="molecule type" value="Genomic_DNA"/>
</dbReference>
<dbReference type="AlphaFoldDB" id="A0AAV8VBD8"/>
<name>A0AAV8VBD8_9CUCU</name>
<reference evidence="2 3" key="1">
    <citation type="journal article" date="2023" name="Insect Mol. Biol.">
        <title>Genome sequencing provides insights into the evolution of gene families encoding plant cell wall-degrading enzymes in longhorned beetles.</title>
        <authorList>
            <person name="Shin N.R."/>
            <person name="Okamura Y."/>
            <person name="Kirsch R."/>
            <person name="Pauchet Y."/>
        </authorList>
    </citation>
    <scope>NUCLEOTIDE SEQUENCE [LARGE SCALE GENOMIC DNA]</scope>
    <source>
        <strain evidence="2">EAD_L_NR</strain>
    </source>
</reference>
<evidence type="ECO:0000313" key="2">
    <source>
        <dbReference type="EMBL" id="KAJ8911499.1"/>
    </source>
</evidence>
<accession>A0AAV8VBD8</accession>
<evidence type="ECO:0000256" key="1">
    <source>
        <dbReference type="SAM" id="MobiDB-lite"/>
    </source>
</evidence>
<sequence length="164" mass="18908">MRQRRGDTHTCKTHLKRIQTVENIALRTAVSAPWFVCYKELYRHLEWTPVQEVIKAKAAKVYAKATDYKSRHGGARTGGDFSKGIRLPDLPVGRWGKGIERWSRSTLHHPRPRSSAKNTAQGYWFANPKSKINEVEREPHKVRQRSTSVTSTHLDRSTEDYVLV</sequence>
<protein>
    <submittedName>
        <fullName evidence="2">Uncharacterized protein</fullName>
    </submittedName>
</protein>
<gene>
    <name evidence="2" type="ORF">NQ315_014424</name>
</gene>
<dbReference type="Proteomes" id="UP001159042">
    <property type="component" value="Unassembled WGS sequence"/>
</dbReference>